<dbReference type="PANTHER" id="PTHR41283">
    <property type="entry name" value="AMINOGLYCOSIDE PHOSPHOTRANSFERASE"/>
    <property type="match status" value="1"/>
</dbReference>
<keyword evidence="2" id="KW-0808">Transferase</keyword>
<sequence>MNLFQDIKLSSGWKVINPIEKGWSEDAKYYVESADGKKLLLRISDISKMEKKEKEFEVINKYAQLGIEMSQPIEFGICNNRKSVYMLLTWVEGVDLEQALPELSKKEQYALGRMAGEILKKIHSIKVMPYDLPSTTKVQKKLKQLEAYVSSDIRIEEDKSVIQYIEQNINKMWSVLPVYQHGDFHPGNLILTPDKRIGVIDFNRWEVGDPYEEFYKLESFGTEVSIPYCIGQIDAYFNDNVPDLFWEVLAVYVAHAALYSIKWAEKFGQNDVKHMVCICKRIFAHYDKFKLLKPVWYTKYN</sequence>
<dbReference type="AlphaFoldDB" id="A0A1I6ICP9"/>
<name>A0A1I6ICP9_9FIRM</name>
<proteinExistence type="predicted"/>
<keyword evidence="2" id="KW-0418">Kinase</keyword>
<dbReference type="STRING" id="37658.SAMN05661086_00705"/>
<reference evidence="2 3" key="1">
    <citation type="submission" date="2016-10" db="EMBL/GenBank/DDBJ databases">
        <authorList>
            <person name="de Groot N.N."/>
        </authorList>
    </citation>
    <scope>NUCLEOTIDE SEQUENCE [LARGE SCALE GENOMIC DNA]</scope>
    <source>
        <strain evidence="2 3">743A</strain>
    </source>
</reference>
<evidence type="ECO:0000313" key="3">
    <source>
        <dbReference type="Proteomes" id="UP000199659"/>
    </source>
</evidence>
<accession>A0A1I6ICP9</accession>
<evidence type="ECO:0000259" key="1">
    <source>
        <dbReference type="Pfam" id="PF01636"/>
    </source>
</evidence>
<dbReference type="GO" id="GO:0016301">
    <property type="term" value="F:kinase activity"/>
    <property type="evidence" value="ECO:0007669"/>
    <property type="project" value="UniProtKB-KW"/>
</dbReference>
<dbReference type="Pfam" id="PF01636">
    <property type="entry name" value="APH"/>
    <property type="match status" value="1"/>
</dbReference>
<dbReference type="InterPro" id="IPR002575">
    <property type="entry name" value="Aminoglycoside_PTrfase"/>
</dbReference>
<keyword evidence="3" id="KW-1185">Reference proteome</keyword>
<dbReference type="SUPFAM" id="SSF56112">
    <property type="entry name" value="Protein kinase-like (PK-like)"/>
    <property type="match status" value="1"/>
</dbReference>
<evidence type="ECO:0000313" key="2">
    <source>
        <dbReference type="EMBL" id="SFR64555.1"/>
    </source>
</evidence>
<dbReference type="EMBL" id="FOYZ01000002">
    <property type="protein sequence ID" value="SFR64555.1"/>
    <property type="molecule type" value="Genomic_DNA"/>
</dbReference>
<protein>
    <submittedName>
        <fullName evidence="2">Predicted kinase, aminoglycoside phosphotransferase (APT) family</fullName>
    </submittedName>
</protein>
<dbReference type="InterPro" id="IPR011009">
    <property type="entry name" value="Kinase-like_dom_sf"/>
</dbReference>
<organism evidence="2 3">
    <name type="scientific">Anaeromicropila populeti</name>
    <dbReference type="NCBI Taxonomy" id="37658"/>
    <lineage>
        <taxon>Bacteria</taxon>
        <taxon>Bacillati</taxon>
        <taxon>Bacillota</taxon>
        <taxon>Clostridia</taxon>
        <taxon>Lachnospirales</taxon>
        <taxon>Lachnospiraceae</taxon>
        <taxon>Anaeromicropila</taxon>
    </lineage>
</organism>
<feature type="domain" description="Aminoglycoside phosphotransferase" evidence="1">
    <location>
        <begin position="16"/>
        <end position="237"/>
    </location>
</feature>
<gene>
    <name evidence="2" type="ORF">SAMN05661086_00705</name>
</gene>
<dbReference type="OrthoDB" id="334783at2"/>
<dbReference type="PANTHER" id="PTHR41283:SF1">
    <property type="entry name" value="AMINOGLYCOSIDE PHOSPHOTRANSFERASE DOMAIN-CONTAINING PROTEIN"/>
    <property type="match status" value="1"/>
</dbReference>
<dbReference type="Proteomes" id="UP000199659">
    <property type="component" value="Unassembled WGS sequence"/>
</dbReference>
<dbReference type="RefSeq" id="WP_092559312.1">
    <property type="nucleotide sequence ID" value="NZ_FOYZ01000002.1"/>
</dbReference>
<dbReference type="Gene3D" id="3.90.1200.10">
    <property type="match status" value="1"/>
</dbReference>